<evidence type="ECO:0000313" key="8">
    <source>
        <dbReference type="Proteomes" id="UP000812966"/>
    </source>
</evidence>
<feature type="domain" description="PPM-type phosphatase" evidence="6">
    <location>
        <begin position="1603"/>
        <end position="1884"/>
    </location>
</feature>
<dbReference type="SUPFAM" id="SSF81606">
    <property type="entry name" value="PP2C-like"/>
    <property type="match status" value="1"/>
</dbReference>
<keyword evidence="3" id="KW-0677">Repeat</keyword>
<dbReference type="InterPro" id="IPR029787">
    <property type="entry name" value="Nucleotide_cyclase"/>
</dbReference>
<dbReference type="PROSITE" id="PS50125">
    <property type="entry name" value="GUANYLATE_CYCLASE_2"/>
    <property type="match status" value="1"/>
</dbReference>
<dbReference type="EMBL" id="JABELV010000038">
    <property type="protein sequence ID" value="KAG7562124.1"/>
    <property type="molecule type" value="Genomic_DNA"/>
</dbReference>
<dbReference type="FunFam" id="3.80.10.10:FF:000220">
    <property type="entry name" value="Adenylate cyclase AcyA"/>
    <property type="match status" value="1"/>
</dbReference>
<dbReference type="SMART" id="SM00044">
    <property type="entry name" value="CYCc"/>
    <property type="match status" value="1"/>
</dbReference>
<dbReference type="Proteomes" id="UP000812966">
    <property type="component" value="Unassembled WGS sequence"/>
</dbReference>
<proteinExistence type="predicted"/>
<dbReference type="SMART" id="SM00332">
    <property type="entry name" value="PP2Cc"/>
    <property type="match status" value="1"/>
</dbReference>
<feature type="region of interest" description="Disordered" evidence="4">
    <location>
        <begin position="2216"/>
        <end position="2241"/>
    </location>
</feature>
<feature type="region of interest" description="Disordered" evidence="4">
    <location>
        <begin position="793"/>
        <end position="873"/>
    </location>
</feature>
<dbReference type="GO" id="GO:0004016">
    <property type="term" value="F:adenylate cyclase activity"/>
    <property type="evidence" value="ECO:0007669"/>
    <property type="project" value="InterPro"/>
</dbReference>
<dbReference type="PANTHER" id="PTHR48051">
    <property type="match status" value="1"/>
</dbReference>
<dbReference type="FunFam" id="3.80.10.10:FF:000408">
    <property type="entry name" value="Adenylate cyclase"/>
    <property type="match status" value="1"/>
</dbReference>
<dbReference type="Pfam" id="PF00481">
    <property type="entry name" value="PP2C"/>
    <property type="match status" value="1"/>
</dbReference>
<organism evidence="7 8">
    <name type="scientific">Filobasidium floriforme</name>
    <dbReference type="NCBI Taxonomy" id="5210"/>
    <lineage>
        <taxon>Eukaryota</taxon>
        <taxon>Fungi</taxon>
        <taxon>Dikarya</taxon>
        <taxon>Basidiomycota</taxon>
        <taxon>Agaricomycotina</taxon>
        <taxon>Tremellomycetes</taxon>
        <taxon>Filobasidiales</taxon>
        <taxon>Filobasidiaceae</taxon>
        <taxon>Filobasidium</taxon>
    </lineage>
</organism>
<keyword evidence="1" id="KW-0433">Leucine-rich repeat</keyword>
<feature type="region of interest" description="Disordered" evidence="4">
    <location>
        <begin position="632"/>
        <end position="719"/>
    </location>
</feature>
<evidence type="ECO:0000256" key="2">
    <source>
        <dbReference type="ARBA" id="ARBA00022723"/>
    </source>
</evidence>
<dbReference type="SMART" id="SM00364">
    <property type="entry name" value="LRR_BAC"/>
    <property type="match status" value="12"/>
</dbReference>
<dbReference type="SUPFAM" id="SSF52058">
    <property type="entry name" value="L domain-like"/>
    <property type="match status" value="1"/>
</dbReference>
<dbReference type="Pfam" id="PF13855">
    <property type="entry name" value="LRR_8"/>
    <property type="match status" value="1"/>
</dbReference>
<sequence>MAEHAYFDLGRPLGPSSPVVVDHNTEYDDMDMIGKTPPRSPADRLKHLKKHFGEDVPTSPSSDWPRVLVGPADNIAPSTSNSHSQQFHQHGSSSSPLLTSNQGEYNVAGFLDGWDNQTPPWVGGDGSVSGRPGMESRAGSSGTVGGRNEGAIAPWLTDDVEMSRNGGSMSNISNNNVGSAAMSTRAPARHPSYPTLGGGSSSGIGGGGPSMTSASRNVRQKSLNVPLSHLHMPGSTLTTIAASPPGPSGLSSGAYLPQHDRGGGTGSGSTGNGSKRPSEMRREGSYSSQNSTGGTGSNKLYRPSTANMQRGSSSSRDRQGSDDSSTLDGYGVDGYGLDSTGSMVGSSTMTSSVSRLPPVSPSGTSSANGVYRDIRSGSQISLGSTAGQYHHQQYLHHQRETSGNQPGDKKKGLSALTGLLKRKGATGGRPSTGGSDGSGPRGEQQASPGSMDPTSPSRSVRSGRPGSANDAVAPPFGASSGSMSERARRKTGHNPSVVSLAPSTSTQAPSEEVEKGRHSLGRGFLSKARKPSKKPSMQTQAPLEVSVDEHPKGTMFVLDTDLDDMRGIVRPHQSSLTPSGSDSQSGSASTGPGVADLRRDTINSTASSGSYVYLDGRPLPTPSSEKMIHFRKENPFSGSGDSGSSSQYGVTSTPSSPFTSFAKQSLASSAKGNTRRPSQLRNVKSGSVASEGLEQTQLQPLDLEESREGTPTVFNEDPFGAFCPTSARTSFSDRKGHGMHMDFAGLPKSDLLRVDPRDDGMLSPGTEMRDFNLTPLTENQQIQAAWTAPESWGVEGDQLPVPEDDPSSDEVEVVDAPDSPEPPQPAVLDRNTGAPHAFGTKPADRRTKTKPGSSAKRPTTGGSKVVARPTTSGSAHAAVNHFIRIYNLDTTFTTLTFPLTATVQDILVALEKRVKEGKLSSQAAPGNMKLYIRERGQDRLLMPHEKPLAIQLRRLLQAGYNDADRVDEMGRENLAMLCRFIYQPPILPIIDPEDEGSYESFELVDLGGRDLQAVPIFLYKHAHSIISLNLSRNPMTDLPLDFIQACSTLRELRMTHMALKRVPPSIRQSCAITRLDLSCNRLVDLEHAGLHEISTLVSLKVQNNRLTTLPASFRELKGLKYLNISNNKFVKLPTVICEIHNLVDLDVSFNEIDSLPAELGQLSHLERLVAVGNSLVTFPDSFSTLASLRELDVRRNSLTNLNAVYALPNLAILQADNNNLVVLDAQLGPKVREFGVPHNSITRFTLAPLSATATAYSLSVLDLSYAKLSTLAEDALAQLVNLHTLNLNYNKFVRLPETLENLSNLRHLSCTDNVLTVLPSGLGRLQNLQVLNVHNNNLKELPSGIWQCKNLRELNASSNLLESFPETPFSMLDALALPPEGGDRNGAASPGKAGSERLPLSKSLRKLFLCDNQLDEEIFGSVSMLEELRVLNLSFNDIYEVPTWTISKNQKLEELYLSGNNLTSLPSEDLERLISLRVIHVNGNKLQTLPAELGKIRRLVTLDVGSNVLKYNIANWPYDWNWNWNLELRYLNLSGNKRLEIKPSAQHEMAYSGGLRRDLSDFSKLGHLRVLGLMDVTLRIPSLPDENEHRRVRTSFSDMNGMGYGISDTIGQLDELSLLDLVVPDFRSREDECLFGMFGLAVPSVSGGRVPKFVQEWMASNFHAQIDKLKEGDTVEDALRRTFLLVNKNCFDSLVAEESGRKGSGGSTASHAANATAGNTYTPLSPQYRSGAAGAVVYVVGRTLHVANAGGILAVISCKGEAELLSAQHDPFDKEETHRIRAAEAWVSPRGLVNDEIPLSRGFGFFNAVPAVNSLPHVSKRVLTESDEFVILANRALWDCCSYQTAVDIARTVKDDPMMAAQKLRDFAISYGSEGSIMIMVLSVADLFRQRPMRSRATLLDKETVVDGDGHHAVTKRVARRRIEDIGDRTLLRLQQEVEPPIGQVAMVFTDIKNSTSLWETNPGMQTAMRMHNSLLRRQLRIIGGYEVKTEGDAFMVSFPSVTSAILWCFTCQLQLLNEDWPREILESEDGREVWDSHGELIARGLSVRMGIHWGNPVWEKDPITRRMDYFGPMVNKSARVSASADGGQIMVSSDVHKEVQTFKMYLDEEDDVQSAELQDDLRRETTQLRKIGLGVLEMGKKKLKGLEVPEKLFLIYPRSLSGRLELSAQIRKDVETQAPKVYGGEDRIIDIDELRQLVQVCLRLEAVAANAHQTPAVKPTSPGTLTGSPGGKALSRTGSVKRSNTAPLPVMGLAAFLGPRISEEMSDDELVAAFMSIAGRIENSISTLTLLRLTSLVPELASLNLGFNFLSAGIA</sequence>
<feature type="compositionally biased region" description="Polar residues" evidence="4">
    <location>
        <begin position="493"/>
        <end position="509"/>
    </location>
</feature>
<feature type="compositionally biased region" description="Acidic residues" evidence="4">
    <location>
        <begin position="802"/>
        <end position="815"/>
    </location>
</feature>
<dbReference type="InterPro" id="IPR036457">
    <property type="entry name" value="PPM-type-like_dom_sf"/>
</dbReference>
<dbReference type="GO" id="GO:0005737">
    <property type="term" value="C:cytoplasm"/>
    <property type="evidence" value="ECO:0007669"/>
    <property type="project" value="TreeGrafter"/>
</dbReference>
<dbReference type="CDD" id="cd00143">
    <property type="entry name" value="PP2Cc"/>
    <property type="match status" value="1"/>
</dbReference>
<dbReference type="Pfam" id="PF00560">
    <property type="entry name" value="LRR_1"/>
    <property type="match status" value="1"/>
</dbReference>
<feature type="compositionally biased region" description="Polar residues" evidence="4">
    <location>
        <begin position="444"/>
        <end position="454"/>
    </location>
</feature>
<dbReference type="InterPro" id="IPR055071">
    <property type="entry name" value="RA_PHLPP-like"/>
</dbReference>
<feature type="region of interest" description="Disordered" evidence="4">
    <location>
        <begin position="235"/>
        <end position="552"/>
    </location>
</feature>
<evidence type="ECO:0000313" key="7">
    <source>
        <dbReference type="EMBL" id="KAG7562124.1"/>
    </source>
</evidence>
<dbReference type="Pfam" id="PF00211">
    <property type="entry name" value="Guanylate_cyc"/>
    <property type="match status" value="1"/>
</dbReference>
<evidence type="ECO:0000256" key="4">
    <source>
        <dbReference type="SAM" id="MobiDB-lite"/>
    </source>
</evidence>
<feature type="compositionally biased region" description="Low complexity" evidence="4">
    <location>
        <begin position="637"/>
        <end position="661"/>
    </location>
</feature>
<feature type="compositionally biased region" description="Gly residues" evidence="4">
    <location>
        <begin position="196"/>
        <end position="209"/>
    </location>
</feature>
<dbReference type="Pfam" id="PF08509">
    <property type="entry name" value="Ad_cyc_g-alpha"/>
    <property type="match status" value="1"/>
</dbReference>
<dbReference type="Pfam" id="PF23010">
    <property type="entry name" value="RA_3"/>
    <property type="match status" value="1"/>
</dbReference>
<dbReference type="PROSITE" id="PS51450">
    <property type="entry name" value="LRR"/>
    <property type="match status" value="4"/>
</dbReference>
<dbReference type="InterPro" id="IPR013716">
    <property type="entry name" value="Adenylate_cyclase_G-a-bd"/>
</dbReference>
<feature type="region of interest" description="Disordered" evidence="4">
    <location>
        <begin position="169"/>
        <end position="216"/>
    </location>
</feature>
<evidence type="ECO:0000256" key="3">
    <source>
        <dbReference type="ARBA" id="ARBA00022737"/>
    </source>
</evidence>
<dbReference type="GO" id="GO:0035556">
    <property type="term" value="P:intracellular signal transduction"/>
    <property type="evidence" value="ECO:0007669"/>
    <property type="project" value="InterPro"/>
</dbReference>
<feature type="compositionally biased region" description="Low complexity" evidence="4">
    <location>
        <begin position="322"/>
        <end position="357"/>
    </location>
</feature>
<feature type="compositionally biased region" description="Low complexity" evidence="4">
    <location>
        <begin position="573"/>
        <end position="592"/>
    </location>
</feature>
<feature type="compositionally biased region" description="Polar residues" evidence="4">
    <location>
        <begin position="662"/>
        <end position="699"/>
    </location>
</feature>
<dbReference type="Pfam" id="PF23598">
    <property type="entry name" value="LRR_14"/>
    <property type="match status" value="1"/>
</dbReference>
<dbReference type="InterPro" id="IPR001611">
    <property type="entry name" value="Leu-rich_rpt"/>
</dbReference>
<evidence type="ECO:0000259" key="6">
    <source>
        <dbReference type="PROSITE" id="PS51746"/>
    </source>
</evidence>
<feature type="compositionally biased region" description="Low complexity" evidence="4">
    <location>
        <begin position="78"/>
        <end position="95"/>
    </location>
</feature>
<feature type="compositionally biased region" description="Polar residues" evidence="4">
    <location>
        <begin position="850"/>
        <end position="862"/>
    </location>
</feature>
<dbReference type="InterPro" id="IPR055414">
    <property type="entry name" value="LRR_R13L4/SHOC2-like"/>
</dbReference>
<dbReference type="SUPFAM" id="SSF52047">
    <property type="entry name" value="RNI-like"/>
    <property type="match status" value="1"/>
</dbReference>
<feature type="region of interest" description="Disordered" evidence="4">
    <location>
        <begin position="116"/>
        <end position="150"/>
    </location>
</feature>
<dbReference type="FunFam" id="3.80.10.10:FF:000305">
    <property type="entry name" value="Adenylate cyclase AcyA"/>
    <property type="match status" value="1"/>
</dbReference>
<dbReference type="InterPro" id="IPR050216">
    <property type="entry name" value="LRR_domain-containing"/>
</dbReference>
<dbReference type="InterPro" id="IPR003591">
    <property type="entry name" value="Leu-rich_rpt_typical-subtyp"/>
</dbReference>
<dbReference type="InterPro" id="IPR032675">
    <property type="entry name" value="LRR_dom_sf"/>
</dbReference>
<dbReference type="SMART" id="SM00369">
    <property type="entry name" value="LRR_TYP"/>
    <property type="match status" value="13"/>
</dbReference>
<dbReference type="GO" id="GO:0000287">
    <property type="term" value="F:magnesium ion binding"/>
    <property type="evidence" value="ECO:0007669"/>
    <property type="project" value="InterPro"/>
</dbReference>
<name>A0A8K0JMM3_9TREE</name>
<feature type="compositionally biased region" description="Polar residues" evidence="4">
    <location>
        <begin position="376"/>
        <end position="387"/>
    </location>
</feature>
<dbReference type="Gene3D" id="3.30.70.1230">
    <property type="entry name" value="Nucleotide cyclase"/>
    <property type="match status" value="1"/>
</dbReference>
<feature type="compositionally biased region" description="Low complexity" evidence="4">
    <location>
        <begin position="455"/>
        <end position="467"/>
    </location>
</feature>
<evidence type="ECO:0008006" key="9">
    <source>
        <dbReference type="Google" id="ProtNLM"/>
    </source>
</evidence>
<dbReference type="PANTHER" id="PTHR48051:SF1">
    <property type="entry name" value="RAS SUPPRESSOR PROTEIN 1"/>
    <property type="match status" value="1"/>
</dbReference>
<dbReference type="Gene3D" id="3.60.40.10">
    <property type="entry name" value="PPM-type phosphatase domain"/>
    <property type="match status" value="1"/>
</dbReference>
<feature type="region of interest" description="Disordered" evidence="4">
    <location>
        <begin position="570"/>
        <end position="599"/>
    </location>
</feature>
<evidence type="ECO:0000256" key="1">
    <source>
        <dbReference type="ARBA" id="ARBA00022614"/>
    </source>
</evidence>
<dbReference type="SUPFAM" id="SSF52075">
    <property type="entry name" value="Outer arm dynein light chain 1"/>
    <property type="match status" value="1"/>
</dbReference>
<reference evidence="7" key="1">
    <citation type="submission" date="2020-04" db="EMBL/GenBank/DDBJ databases">
        <title>Analysis of mating type loci in Filobasidium floriforme.</title>
        <authorList>
            <person name="Nowrousian M."/>
        </authorList>
    </citation>
    <scope>NUCLEOTIDE SEQUENCE</scope>
    <source>
        <strain evidence="7">CBS 6242</strain>
    </source>
</reference>
<feature type="domain" description="Guanylate cyclase" evidence="5">
    <location>
        <begin position="1946"/>
        <end position="2082"/>
    </location>
</feature>
<keyword evidence="8" id="KW-1185">Reference proteome</keyword>
<keyword evidence="2" id="KW-0479">Metal-binding</keyword>
<comment type="caution">
    <text evidence="7">The sequence shown here is derived from an EMBL/GenBank/DDBJ whole genome shotgun (WGS) entry which is preliminary data.</text>
</comment>
<accession>A0A8K0JMM3</accession>
<dbReference type="CDD" id="cd07302">
    <property type="entry name" value="CHD"/>
    <property type="match status" value="1"/>
</dbReference>
<feature type="region of interest" description="Disordered" evidence="4">
    <location>
        <begin position="52"/>
        <end position="101"/>
    </location>
</feature>
<dbReference type="SUPFAM" id="SSF55073">
    <property type="entry name" value="Nucleotide cyclase"/>
    <property type="match status" value="1"/>
</dbReference>
<dbReference type="PROSITE" id="PS51746">
    <property type="entry name" value="PPM_2"/>
    <property type="match status" value="1"/>
</dbReference>
<evidence type="ECO:0000259" key="5">
    <source>
        <dbReference type="PROSITE" id="PS50125"/>
    </source>
</evidence>
<feature type="compositionally biased region" description="Low complexity" evidence="4">
    <location>
        <begin position="169"/>
        <end position="179"/>
    </location>
</feature>
<protein>
    <recommendedName>
        <fullName evidence="9">Adenylate cyclase</fullName>
    </recommendedName>
</protein>
<gene>
    <name evidence="7" type="ORF">FFLO_02406</name>
</gene>
<dbReference type="InterPro" id="IPR001054">
    <property type="entry name" value="A/G_cyclase"/>
</dbReference>
<dbReference type="GO" id="GO:0006171">
    <property type="term" value="P:cAMP biosynthetic process"/>
    <property type="evidence" value="ECO:0007669"/>
    <property type="project" value="InterPro"/>
</dbReference>
<dbReference type="Gene3D" id="3.80.10.10">
    <property type="entry name" value="Ribonuclease Inhibitor"/>
    <property type="match status" value="3"/>
</dbReference>
<feature type="region of interest" description="Disordered" evidence="4">
    <location>
        <begin position="1"/>
        <end position="22"/>
    </location>
</feature>
<dbReference type="InterPro" id="IPR001932">
    <property type="entry name" value="PPM-type_phosphatase-like_dom"/>
</dbReference>
<feature type="compositionally biased region" description="Gly residues" evidence="4">
    <location>
        <begin position="425"/>
        <end position="440"/>
    </location>
</feature>